<evidence type="ECO:0000313" key="3">
    <source>
        <dbReference type="Proteomes" id="UP000615593"/>
    </source>
</evidence>
<dbReference type="PANTHER" id="PTHR33371">
    <property type="entry name" value="INTERMEMBRANE PHOSPHOLIPID TRANSPORT SYSTEM BINDING PROTEIN MLAD-RELATED"/>
    <property type="match status" value="1"/>
</dbReference>
<organism evidence="2 3">
    <name type="scientific">Mesonia mobilis</name>
    <dbReference type="NCBI Taxonomy" id="369791"/>
    <lineage>
        <taxon>Bacteria</taxon>
        <taxon>Pseudomonadati</taxon>
        <taxon>Bacteroidota</taxon>
        <taxon>Flavobacteriia</taxon>
        <taxon>Flavobacteriales</taxon>
        <taxon>Flavobacteriaceae</taxon>
        <taxon>Mesonia</taxon>
    </lineage>
</organism>
<sequence>MKLTNEVKTALLAIVAIVLLVFGYSFLKGNNLLDNNRNFFAVYNDVEGLAVSSPVTINGLQVGTVTDIDFLDGKGRILVTMNVQNDFQFSKDSKARIYGGDLIGGKSMAIIPDYQGENAKSGDTLVGDIDEGLLELVNDRLKPLQEKIENAVVSADSLITSINQVLEPETRDNIKGSIANLNETMASFKSAANNLDGILQKNSGKLDRTFTNLDELSSNLNSFSDTLSKVEVNRLVGEFEGVIKDFRGIADGLNNGEGTAGKLLKDDKVYDNLDRATKQLEELLQDIKLNPKRYVHFSVFGKNAGEYEAPKDSLK</sequence>
<keyword evidence="3" id="KW-1185">Reference proteome</keyword>
<dbReference type="EMBL" id="BMWY01000002">
    <property type="protein sequence ID" value="GGZ49520.1"/>
    <property type="molecule type" value="Genomic_DNA"/>
</dbReference>
<comment type="caution">
    <text evidence="2">The sequence shown here is derived from an EMBL/GenBank/DDBJ whole genome shotgun (WGS) entry which is preliminary data.</text>
</comment>
<gene>
    <name evidence="2" type="ORF">GCM10008088_08690</name>
</gene>
<dbReference type="RefSeq" id="WP_027883941.1">
    <property type="nucleotide sequence ID" value="NZ_BMWY01000002.1"/>
</dbReference>
<dbReference type="Pfam" id="PF02470">
    <property type="entry name" value="MlaD"/>
    <property type="match status" value="1"/>
</dbReference>
<evidence type="ECO:0000259" key="1">
    <source>
        <dbReference type="Pfam" id="PF02470"/>
    </source>
</evidence>
<name>A0ABQ3BKS9_9FLAO</name>
<dbReference type="Proteomes" id="UP000615593">
    <property type="component" value="Unassembled WGS sequence"/>
</dbReference>
<dbReference type="InterPro" id="IPR003399">
    <property type="entry name" value="Mce/MlaD"/>
</dbReference>
<evidence type="ECO:0000313" key="2">
    <source>
        <dbReference type="EMBL" id="GGZ49520.1"/>
    </source>
</evidence>
<dbReference type="PANTHER" id="PTHR33371:SF4">
    <property type="entry name" value="INTERMEMBRANE PHOSPHOLIPID TRANSPORT SYSTEM BINDING PROTEIN MLAD"/>
    <property type="match status" value="1"/>
</dbReference>
<protein>
    <submittedName>
        <fullName evidence="2">Organic solvent ABC transporter substrate-binding protein</fullName>
    </submittedName>
</protein>
<reference evidence="3" key="1">
    <citation type="journal article" date="2019" name="Int. J. Syst. Evol. Microbiol.">
        <title>The Global Catalogue of Microorganisms (GCM) 10K type strain sequencing project: providing services to taxonomists for standard genome sequencing and annotation.</title>
        <authorList>
            <consortium name="The Broad Institute Genomics Platform"/>
            <consortium name="The Broad Institute Genome Sequencing Center for Infectious Disease"/>
            <person name="Wu L."/>
            <person name="Ma J."/>
        </authorList>
    </citation>
    <scope>NUCLEOTIDE SEQUENCE [LARGE SCALE GENOMIC DNA]</scope>
    <source>
        <strain evidence="3">KCTC 12708</strain>
    </source>
</reference>
<accession>A0ABQ3BKS9</accession>
<dbReference type="GeneID" id="94368534"/>
<dbReference type="InterPro" id="IPR052336">
    <property type="entry name" value="MlaD_Phospholipid_Transporter"/>
</dbReference>
<feature type="domain" description="Mce/MlaD" evidence="1">
    <location>
        <begin position="39"/>
        <end position="112"/>
    </location>
</feature>
<proteinExistence type="predicted"/>